<evidence type="ECO:0000313" key="1">
    <source>
        <dbReference type="EMBL" id="BAQ49440.1"/>
    </source>
</evidence>
<dbReference type="OrthoDB" id="8009164at2"/>
<sequence>MSATAPARPSSEISPLLTEKHLIWGAAMKAQWRIFRGQDAGTHSRWRATKAVARVWEISNAVDAGTLDPAQAALELLRVELRLAQAADRKRRNS</sequence>
<dbReference type="EMBL" id="AP014705">
    <property type="protein sequence ID" value="BAQ49440.1"/>
    <property type="molecule type" value="Genomic_DNA"/>
</dbReference>
<reference evidence="1 2" key="1">
    <citation type="journal article" date="2015" name="Genome Announc.">
        <title>Complete Genome Sequence of Methylobacterium aquaticum Strain 22A, Isolated from Racomitrium japonicum Moss.</title>
        <authorList>
            <person name="Tani A."/>
            <person name="Ogura Y."/>
            <person name="Hayashi T."/>
            <person name="Kimbara K."/>
        </authorList>
    </citation>
    <scope>NUCLEOTIDE SEQUENCE [LARGE SCALE GENOMIC DNA]</scope>
    <source>
        <strain evidence="1 2">MA-22A</strain>
        <plasmid evidence="2">Plasmid pMaq22A_1p DNA</plasmid>
    </source>
</reference>
<geneLocation type="plasmid" evidence="2">
    <name>pMaq22A_1p DNA</name>
</geneLocation>
<keyword evidence="1" id="KW-0614">Plasmid</keyword>
<dbReference type="RefSeq" id="WP_145984741.1">
    <property type="nucleotide sequence ID" value="NZ_AP014705.1"/>
</dbReference>
<dbReference type="Proteomes" id="UP000061432">
    <property type="component" value="Plasmid pMaq22A_1p"/>
</dbReference>
<reference evidence="2" key="2">
    <citation type="submission" date="2015-01" db="EMBL/GenBank/DDBJ databases">
        <title>Complete genome sequence of Methylobacterium aquaticum strain 22A.</title>
        <authorList>
            <person name="Tani A."/>
            <person name="Ogura Y."/>
            <person name="Hayashi T."/>
        </authorList>
    </citation>
    <scope>NUCLEOTIDE SEQUENCE [LARGE SCALE GENOMIC DNA]</scope>
    <source>
        <strain evidence="2">MA-22A</strain>
        <plasmid evidence="2">Plasmid pMaq22A_1p DNA</plasmid>
    </source>
</reference>
<gene>
    <name evidence="1" type="ORF">Maq22A_1p36130</name>
</gene>
<proteinExistence type="predicted"/>
<evidence type="ECO:0000313" key="2">
    <source>
        <dbReference type="Proteomes" id="UP000061432"/>
    </source>
</evidence>
<accession>A0A0C6G0X4</accession>
<dbReference type="AlphaFoldDB" id="A0A0C6G0X4"/>
<dbReference type="KEGG" id="maqu:Maq22A_1p36130"/>
<protein>
    <submittedName>
        <fullName evidence="1">Uncharacterized protein</fullName>
    </submittedName>
</protein>
<organism evidence="1 2">
    <name type="scientific">Methylobacterium aquaticum</name>
    <dbReference type="NCBI Taxonomy" id="270351"/>
    <lineage>
        <taxon>Bacteria</taxon>
        <taxon>Pseudomonadati</taxon>
        <taxon>Pseudomonadota</taxon>
        <taxon>Alphaproteobacteria</taxon>
        <taxon>Hyphomicrobiales</taxon>
        <taxon>Methylobacteriaceae</taxon>
        <taxon>Methylobacterium</taxon>
    </lineage>
</organism>
<name>A0A0C6G0X4_9HYPH</name>